<feature type="transmembrane region" description="Helical" evidence="1">
    <location>
        <begin position="153"/>
        <end position="172"/>
    </location>
</feature>
<feature type="transmembrane region" description="Helical" evidence="1">
    <location>
        <begin position="21"/>
        <end position="40"/>
    </location>
</feature>
<gene>
    <name evidence="2" type="ORF">HGA08_24525</name>
</gene>
<accession>A0A846Y3G7</accession>
<feature type="transmembrane region" description="Helical" evidence="1">
    <location>
        <begin position="52"/>
        <end position="70"/>
    </location>
</feature>
<proteinExistence type="predicted"/>
<organism evidence="2 3">
    <name type="scientific">Nocardia vermiculata</name>
    <dbReference type="NCBI Taxonomy" id="257274"/>
    <lineage>
        <taxon>Bacteria</taxon>
        <taxon>Bacillati</taxon>
        <taxon>Actinomycetota</taxon>
        <taxon>Actinomycetes</taxon>
        <taxon>Mycobacteriales</taxon>
        <taxon>Nocardiaceae</taxon>
        <taxon>Nocardia</taxon>
    </lineage>
</organism>
<name>A0A846Y3G7_9NOCA</name>
<feature type="transmembrane region" description="Helical" evidence="1">
    <location>
        <begin position="127"/>
        <end position="147"/>
    </location>
</feature>
<protein>
    <submittedName>
        <fullName evidence="2">Uncharacterized protein</fullName>
    </submittedName>
</protein>
<evidence type="ECO:0000313" key="3">
    <source>
        <dbReference type="Proteomes" id="UP000565711"/>
    </source>
</evidence>
<comment type="caution">
    <text evidence="2">The sequence shown here is derived from an EMBL/GenBank/DDBJ whole genome shotgun (WGS) entry which is preliminary data.</text>
</comment>
<keyword evidence="3" id="KW-1185">Reference proteome</keyword>
<dbReference type="EMBL" id="JAAXOP010000017">
    <property type="protein sequence ID" value="NKY53367.1"/>
    <property type="molecule type" value="Genomic_DNA"/>
</dbReference>
<feature type="transmembrane region" description="Helical" evidence="1">
    <location>
        <begin position="104"/>
        <end position="120"/>
    </location>
</feature>
<reference evidence="2 3" key="1">
    <citation type="submission" date="2020-04" db="EMBL/GenBank/DDBJ databases">
        <title>MicrobeNet Type strains.</title>
        <authorList>
            <person name="Nicholson A.C."/>
        </authorList>
    </citation>
    <scope>NUCLEOTIDE SEQUENCE [LARGE SCALE GENOMIC DNA]</scope>
    <source>
        <strain evidence="2 3">JCM 12354</strain>
    </source>
</reference>
<feature type="transmembrane region" description="Helical" evidence="1">
    <location>
        <begin position="77"/>
        <end position="98"/>
    </location>
</feature>
<evidence type="ECO:0000313" key="2">
    <source>
        <dbReference type="EMBL" id="NKY53367.1"/>
    </source>
</evidence>
<keyword evidence="1" id="KW-0812">Transmembrane</keyword>
<keyword evidence="1" id="KW-0472">Membrane</keyword>
<dbReference type="AlphaFoldDB" id="A0A846Y3G7"/>
<evidence type="ECO:0000256" key="1">
    <source>
        <dbReference type="SAM" id="Phobius"/>
    </source>
</evidence>
<sequence length="343" mass="36441">MGIGAQREADFGLRELLGLRGGTVWLFLVLLELTIVLYMVRNLDIAEPLPAVSALIVMVLAGALVLVVPGDPLPCPVTIFVALAGPVATALTTANLSLPRAHHMVWTTFAISYLLAVLVLRGRMGSAWAGVAGVAVVISVDGARAWLTPGAMVAAFVPIGTVIAISVFALIMRPTQRSLRLLREESTAQAAAEATMVAENAERVRQLARLDRVARPILERIAEGAALSVAEREQCRLLEAELRDGLRAPHLVTEELSGAARGARARGVEVVLLDDGGFTDAPQWLRERVVEAATRELDAANDGSVTVRILPPGRRVLATVLAQATDGDRRTEIDPAGAVTVMD</sequence>
<dbReference type="Proteomes" id="UP000565711">
    <property type="component" value="Unassembled WGS sequence"/>
</dbReference>
<keyword evidence="1" id="KW-1133">Transmembrane helix</keyword>